<sequence length="118" mass="13858">MFLENATLQETLQRTSWKSYEVFLLEAAHTLFIYDPAHETLFHINTTPNEFLILTRLLHAPPREVIPFQELFPFASEQAGGSPAPLQRHISRLKKKLPSHWIISCETWFGYYLWERAS</sequence>
<reference evidence="1" key="1">
    <citation type="submission" date="2020-10" db="EMBL/GenBank/DDBJ databases">
        <title>Taxonomic study of unclassified bacteria belonging to the class Ktedonobacteria.</title>
        <authorList>
            <person name="Yabe S."/>
            <person name="Wang C.M."/>
            <person name="Zheng Y."/>
            <person name="Sakai Y."/>
            <person name="Cavaletti L."/>
            <person name="Monciardini P."/>
            <person name="Donadio S."/>
        </authorList>
    </citation>
    <scope>NUCLEOTIDE SEQUENCE</scope>
    <source>
        <strain evidence="1">ID150040</strain>
    </source>
</reference>
<dbReference type="AlphaFoldDB" id="A0A8J3IWJ8"/>
<comment type="caution">
    <text evidence="1">The sequence shown here is derived from an EMBL/GenBank/DDBJ whole genome shotgun (WGS) entry which is preliminary data.</text>
</comment>
<proteinExistence type="predicted"/>
<dbReference type="EMBL" id="BNJK01000001">
    <property type="protein sequence ID" value="GHO96636.1"/>
    <property type="molecule type" value="Genomic_DNA"/>
</dbReference>
<protein>
    <submittedName>
        <fullName evidence="1">Uncharacterized protein</fullName>
    </submittedName>
</protein>
<dbReference type="InterPro" id="IPR036388">
    <property type="entry name" value="WH-like_DNA-bd_sf"/>
</dbReference>
<dbReference type="Gene3D" id="1.10.10.10">
    <property type="entry name" value="Winged helix-like DNA-binding domain superfamily/Winged helix DNA-binding domain"/>
    <property type="match status" value="1"/>
</dbReference>
<dbReference type="InterPro" id="IPR016032">
    <property type="entry name" value="Sig_transdc_resp-reg_C-effctor"/>
</dbReference>
<organism evidence="1 2">
    <name type="scientific">Reticulibacter mediterranei</name>
    <dbReference type="NCBI Taxonomy" id="2778369"/>
    <lineage>
        <taxon>Bacteria</taxon>
        <taxon>Bacillati</taxon>
        <taxon>Chloroflexota</taxon>
        <taxon>Ktedonobacteria</taxon>
        <taxon>Ktedonobacterales</taxon>
        <taxon>Reticulibacteraceae</taxon>
        <taxon>Reticulibacter</taxon>
    </lineage>
</organism>
<accession>A0A8J3IWJ8</accession>
<dbReference type="SUPFAM" id="SSF46894">
    <property type="entry name" value="C-terminal effector domain of the bipartite response regulators"/>
    <property type="match status" value="1"/>
</dbReference>
<dbReference type="GO" id="GO:0006355">
    <property type="term" value="P:regulation of DNA-templated transcription"/>
    <property type="evidence" value="ECO:0007669"/>
    <property type="project" value="InterPro"/>
</dbReference>
<gene>
    <name evidence="1" type="ORF">KSF_066840</name>
</gene>
<dbReference type="GO" id="GO:0003677">
    <property type="term" value="F:DNA binding"/>
    <property type="evidence" value="ECO:0007669"/>
    <property type="project" value="InterPro"/>
</dbReference>
<name>A0A8J3IWJ8_9CHLR</name>
<evidence type="ECO:0000313" key="1">
    <source>
        <dbReference type="EMBL" id="GHO96636.1"/>
    </source>
</evidence>
<evidence type="ECO:0000313" key="2">
    <source>
        <dbReference type="Proteomes" id="UP000597444"/>
    </source>
</evidence>
<dbReference type="Proteomes" id="UP000597444">
    <property type="component" value="Unassembled WGS sequence"/>
</dbReference>
<keyword evidence="2" id="KW-1185">Reference proteome</keyword>